<evidence type="ECO:0000313" key="9">
    <source>
        <dbReference type="EMBL" id="SDF59528.1"/>
    </source>
</evidence>
<protein>
    <submittedName>
        <fullName evidence="9">Electron transport complex protein RnfA</fullName>
    </submittedName>
    <submittedName>
        <fullName evidence="10">NADH:quinone oxidoreductase</fullName>
    </submittedName>
</protein>
<reference evidence="10 12" key="2">
    <citation type="submission" date="2019-06" db="EMBL/GenBank/DDBJ databases">
        <title>Pseudomonas bimorpha sp. nov. isolated from bovine raw milk and skim milk concentrate.</title>
        <authorList>
            <person name="Hofmann K."/>
            <person name="Huptas C."/>
            <person name="Doll E."/>
            <person name="Scherer S."/>
            <person name="Wenning M."/>
        </authorList>
    </citation>
    <scope>NUCLEOTIDE SEQUENCE [LARGE SCALE GENOMIC DNA]</scope>
    <source>
        <strain evidence="10 12">DSM 17835</strain>
    </source>
</reference>
<dbReference type="EMBL" id="VFET01000010">
    <property type="protein sequence ID" value="TWS04090.1"/>
    <property type="molecule type" value="Genomic_DNA"/>
</dbReference>
<evidence type="ECO:0000256" key="8">
    <source>
        <dbReference type="SAM" id="Phobius"/>
    </source>
</evidence>
<keyword evidence="2" id="KW-0813">Transport</keyword>
<evidence type="ECO:0000313" key="10">
    <source>
        <dbReference type="EMBL" id="TWS04090.1"/>
    </source>
</evidence>
<evidence type="ECO:0000256" key="2">
    <source>
        <dbReference type="ARBA" id="ARBA00022448"/>
    </source>
</evidence>
<dbReference type="PANTHER" id="PTHR30335:SF0">
    <property type="entry name" value="ION-TRANSLOCATING OXIDOREDUCTASE COMPLEX SUBUNIT A"/>
    <property type="match status" value="1"/>
</dbReference>
<keyword evidence="3" id="KW-1003">Cell membrane</keyword>
<dbReference type="PIRSF" id="PIRSF006102">
    <property type="entry name" value="NQR_DE"/>
    <property type="match status" value="1"/>
</dbReference>
<dbReference type="GO" id="GO:0005886">
    <property type="term" value="C:plasma membrane"/>
    <property type="evidence" value="ECO:0007669"/>
    <property type="project" value="TreeGrafter"/>
</dbReference>
<gene>
    <name evidence="10" type="ORF">FIV36_14155</name>
    <name evidence="9" type="ORF">SAMN05216591_3412</name>
</gene>
<evidence type="ECO:0000313" key="12">
    <source>
        <dbReference type="Proteomes" id="UP000317951"/>
    </source>
</evidence>
<keyword evidence="4 8" id="KW-0812">Transmembrane</keyword>
<name>A0A5C5QFJ0_9PSED</name>
<feature type="transmembrane region" description="Helical" evidence="8">
    <location>
        <begin position="98"/>
        <end position="119"/>
    </location>
</feature>
<evidence type="ECO:0000256" key="1">
    <source>
        <dbReference type="ARBA" id="ARBA00004127"/>
    </source>
</evidence>
<feature type="transmembrane region" description="Helical" evidence="8">
    <location>
        <begin position="36"/>
        <end position="58"/>
    </location>
</feature>
<sequence>MTDMLFTVLSAALVSNLVLQMPLAIGSTLATESRPQLHAMGLATTVVVVLSGIAGYLLDHYVLRPLELTALRLWVFLPLIALLISPVLSLLTRLRPNMHWHGLWLLLLGNAGVLGVVLLDTRDDQGLAHMTALSLGAGLGFWLVLSLFSDLRERIAENDIPPPFRGLPVELISAGLMALAFLGFNAMIKA</sequence>
<dbReference type="EMBL" id="LT629689">
    <property type="protein sequence ID" value="SDF59528.1"/>
    <property type="molecule type" value="Genomic_DNA"/>
</dbReference>
<comment type="subcellular location">
    <subcellularLocation>
        <location evidence="1">Endomembrane system</location>
        <topology evidence="1">Multi-pass membrane protein</topology>
    </subcellularLocation>
</comment>
<dbReference type="Proteomes" id="UP000317951">
    <property type="component" value="Unassembled WGS sequence"/>
</dbReference>
<dbReference type="InterPro" id="IPR050133">
    <property type="entry name" value="NqrDE/RnfAE_oxidrdctase"/>
</dbReference>
<feature type="transmembrane region" description="Helical" evidence="8">
    <location>
        <begin position="70"/>
        <end position="92"/>
    </location>
</feature>
<dbReference type="GO" id="GO:0012505">
    <property type="term" value="C:endomembrane system"/>
    <property type="evidence" value="ECO:0007669"/>
    <property type="project" value="UniProtKB-SubCell"/>
</dbReference>
<evidence type="ECO:0000256" key="3">
    <source>
        <dbReference type="ARBA" id="ARBA00022519"/>
    </source>
</evidence>
<reference evidence="9 11" key="1">
    <citation type="submission" date="2016-10" db="EMBL/GenBank/DDBJ databases">
        <authorList>
            <person name="Varghese N."/>
            <person name="Submissions S."/>
        </authorList>
    </citation>
    <scope>NUCLEOTIDE SEQUENCE [LARGE SCALE GENOMIC DNA]</scope>
    <source>
        <strain evidence="9 11">DSM 17835</strain>
    </source>
</reference>
<keyword evidence="3" id="KW-0997">Cell inner membrane</keyword>
<feature type="transmembrane region" description="Helical" evidence="8">
    <location>
        <begin position="169"/>
        <end position="188"/>
    </location>
</feature>
<accession>A0A5C5QFJ0</accession>
<evidence type="ECO:0000313" key="11">
    <source>
        <dbReference type="Proteomes" id="UP000182858"/>
    </source>
</evidence>
<keyword evidence="5" id="KW-1278">Translocase</keyword>
<keyword evidence="11" id="KW-1185">Reference proteome</keyword>
<dbReference type="AlphaFoldDB" id="A0A5C5QFJ0"/>
<dbReference type="GeneID" id="78554809"/>
<keyword evidence="7 8" id="KW-0472">Membrane</keyword>
<organism evidence="10 12">
    <name type="scientific">Pseudomonas extremaustralis</name>
    <dbReference type="NCBI Taxonomy" id="359110"/>
    <lineage>
        <taxon>Bacteria</taxon>
        <taxon>Pseudomonadati</taxon>
        <taxon>Pseudomonadota</taxon>
        <taxon>Gammaproteobacteria</taxon>
        <taxon>Pseudomonadales</taxon>
        <taxon>Pseudomonadaceae</taxon>
        <taxon>Pseudomonas</taxon>
    </lineage>
</organism>
<keyword evidence="6 8" id="KW-1133">Transmembrane helix</keyword>
<proteinExistence type="predicted"/>
<dbReference type="Pfam" id="PF02508">
    <property type="entry name" value="Rnf-Nqr"/>
    <property type="match status" value="1"/>
</dbReference>
<dbReference type="PANTHER" id="PTHR30335">
    <property type="entry name" value="INTEGRAL MEMBRANE PROTEIN OF SOXR-REDUCING COMPLEX"/>
    <property type="match status" value="1"/>
</dbReference>
<dbReference type="Proteomes" id="UP000182858">
    <property type="component" value="Chromosome I"/>
</dbReference>
<evidence type="ECO:0000256" key="6">
    <source>
        <dbReference type="ARBA" id="ARBA00022989"/>
    </source>
</evidence>
<dbReference type="OrthoDB" id="9803631at2"/>
<evidence type="ECO:0000256" key="5">
    <source>
        <dbReference type="ARBA" id="ARBA00022967"/>
    </source>
</evidence>
<feature type="transmembrane region" description="Helical" evidence="8">
    <location>
        <begin position="131"/>
        <end position="149"/>
    </location>
</feature>
<evidence type="ECO:0000256" key="7">
    <source>
        <dbReference type="ARBA" id="ARBA00023136"/>
    </source>
</evidence>
<dbReference type="InterPro" id="IPR003667">
    <property type="entry name" value="NqrDE/RnfAE"/>
</dbReference>
<evidence type="ECO:0000256" key="4">
    <source>
        <dbReference type="ARBA" id="ARBA00022692"/>
    </source>
</evidence>
<dbReference type="RefSeq" id="WP_042946595.1">
    <property type="nucleotide sequence ID" value="NZ_LT629689.1"/>
</dbReference>